<reference evidence="3" key="1">
    <citation type="submission" date="2015-07" db="EMBL/GenBank/DDBJ databases">
        <title>Genome sequencing project for genomic taxonomy and phylogenomics of Bacillus-like bacteria.</title>
        <authorList>
            <person name="Liu B."/>
            <person name="Wang J."/>
            <person name="Zhu Y."/>
            <person name="Liu G."/>
            <person name="Chen Q."/>
            <person name="Chen Z."/>
            <person name="Lan J."/>
            <person name="Che J."/>
            <person name="Ge C."/>
            <person name="Shi H."/>
            <person name="Pan Z."/>
            <person name="Liu X."/>
        </authorList>
    </citation>
    <scope>NUCLEOTIDE SEQUENCE [LARGE SCALE GENOMIC DNA]</scope>
    <source>
        <strain evidence="3">FJAT-27997</strain>
    </source>
</reference>
<protein>
    <recommendedName>
        <fullName evidence="1">DUF5105 domain-containing protein</fullName>
    </recommendedName>
</protein>
<dbReference type="EMBL" id="LFZW01000001">
    <property type="protein sequence ID" value="KMY49158.1"/>
    <property type="molecule type" value="Genomic_DNA"/>
</dbReference>
<dbReference type="OrthoDB" id="2156807at2"/>
<accession>A0A0K9GRA2</accession>
<keyword evidence="3" id="KW-1185">Reference proteome</keyword>
<dbReference type="InterPro" id="IPR031343">
    <property type="entry name" value="DUF5105"/>
</dbReference>
<gene>
    <name evidence="2" type="ORF">AC625_06180</name>
</gene>
<evidence type="ECO:0000313" key="3">
    <source>
        <dbReference type="Proteomes" id="UP000037146"/>
    </source>
</evidence>
<organism evidence="2 3">
    <name type="scientific">Peribacillus loiseleuriae</name>
    <dbReference type="NCBI Taxonomy" id="1679170"/>
    <lineage>
        <taxon>Bacteria</taxon>
        <taxon>Bacillati</taxon>
        <taxon>Bacillota</taxon>
        <taxon>Bacilli</taxon>
        <taxon>Bacillales</taxon>
        <taxon>Bacillaceae</taxon>
        <taxon>Peribacillus</taxon>
    </lineage>
</organism>
<dbReference type="RefSeq" id="WP_049680491.1">
    <property type="nucleotide sequence ID" value="NZ_LFZW01000001.1"/>
</dbReference>
<comment type="caution">
    <text evidence="2">The sequence shown here is derived from an EMBL/GenBank/DDBJ whole genome shotgun (WGS) entry which is preliminary data.</text>
</comment>
<dbReference type="Proteomes" id="UP000037146">
    <property type="component" value="Unassembled WGS sequence"/>
</dbReference>
<dbReference type="PATRIC" id="fig|1679170.3.peg.1325"/>
<name>A0A0K9GRA2_9BACI</name>
<dbReference type="Pfam" id="PF17118">
    <property type="entry name" value="DUF5105"/>
    <property type="match status" value="1"/>
</dbReference>
<dbReference type="AlphaFoldDB" id="A0A0K9GRA2"/>
<dbReference type="PROSITE" id="PS51257">
    <property type="entry name" value="PROKAR_LIPOPROTEIN"/>
    <property type="match status" value="1"/>
</dbReference>
<evidence type="ECO:0000313" key="2">
    <source>
        <dbReference type="EMBL" id="KMY49158.1"/>
    </source>
</evidence>
<feature type="domain" description="DUF5105" evidence="1">
    <location>
        <begin position="164"/>
        <end position="347"/>
    </location>
</feature>
<sequence length="353" mass="39804">MGKQGNRFLILLGLIFVLGACTGTGEKASTDKNQGKNKQLEASIEDASYIVPDLGVTENQEQGVIAVKLKVKNLSDSPILLSEYDGVKLYDGDQQINIKPELYNRKVDLNIGSSGNLGVGKAKSLLAIFEVEKDKEYEIGLSPISSNFEENNDELTLKLDTKKYADSYETLQDPAKAFTAYIDQIYYEKENSDYEQFVSADKPAMQEEAKNTFKSEVKELFKKDLTDEDIDKLYISYRDILAEKAVVTTSTAAYANDKAIVALDVKTLPLQELYQEVYKYQKEFRDKTGSYDEKAIDEYVLSKFDRILDSIELKSSSRKIEVSLVKKDGKWTIDPVNKYGESLDKIFVKGSIY</sequence>
<proteinExistence type="predicted"/>
<evidence type="ECO:0000259" key="1">
    <source>
        <dbReference type="Pfam" id="PF17118"/>
    </source>
</evidence>